<dbReference type="InParanoid" id="A0A1Q3BTI5"/>
<keyword evidence="2" id="KW-1185">Reference proteome</keyword>
<dbReference type="PANTHER" id="PTHR28629:SF4">
    <property type="entry name" value="TRIOKINASE_FMN CYCLASE"/>
    <property type="match status" value="1"/>
</dbReference>
<dbReference type="GO" id="GO:0004371">
    <property type="term" value="F:glycerone kinase activity"/>
    <property type="evidence" value="ECO:0007669"/>
    <property type="project" value="TreeGrafter"/>
</dbReference>
<evidence type="ECO:0000313" key="2">
    <source>
        <dbReference type="Proteomes" id="UP000187406"/>
    </source>
</evidence>
<dbReference type="AlphaFoldDB" id="A0A1Q3BTI5"/>
<dbReference type="Proteomes" id="UP000187406">
    <property type="component" value="Unassembled WGS sequence"/>
</dbReference>
<name>A0A1Q3BTI5_CEPFO</name>
<proteinExistence type="predicted"/>
<dbReference type="OrthoDB" id="1724672at2759"/>
<comment type="caution">
    <text evidence="1">The sequence shown here is derived from an EMBL/GenBank/DDBJ whole genome shotgun (WGS) entry which is preliminary data.</text>
</comment>
<dbReference type="GO" id="GO:0005829">
    <property type="term" value="C:cytosol"/>
    <property type="evidence" value="ECO:0007669"/>
    <property type="project" value="TreeGrafter"/>
</dbReference>
<sequence length="131" mass="14378">RKIGKLCEYAAKNPLRVPKSFRAVLLPVFSISIMKADQAILHRLDAATKAPYWPVGVDGNHPPAKIPIPMPPSHSTKSEELLSHPLQLNQGHIMEVAIEAAANAVINLRDSLNEWGIKVGDGVDQKYVEVQ</sequence>
<accession>A0A1Q3BTI5</accession>
<evidence type="ECO:0000313" key="1">
    <source>
        <dbReference type="EMBL" id="GAV71264.1"/>
    </source>
</evidence>
<organism evidence="1 2">
    <name type="scientific">Cephalotus follicularis</name>
    <name type="common">Albany pitcher plant</name>
    <dbReference type="NCBI Taxonomy" id="3775"/>
    <lineage>
        <taxon>Eukaryota</taxon>
        <taxon>Viridiplantae</taxon>
        <taxon>Streptophyta</taxon>
        <taxon>Embryophyta</taxon>
        <taxon>Tracheophyta</taxon>
        <taxon>Spermatophyta</taxon>
        <taxon>Magnoliopsida</taxon>
        <taxon>eudicotyledons</taxon>
        <taxon>Gunneridae</taxon>
        <taxon>Pentapetalae</taxon>
        <taxon>rosids</taxon>
        <taxon>fabids</taxon>
        <taxon>Oxalidales</taxon>
        <taxon>Cephalotaceae</taxon>
        <taxon>Cephalotus</taxon>
    </lineage>
</organism>
<gene>
    <name evidence="1" type="ORF">CFOL_v3_14758</name>
</gene>
<dbReference type="STRING" id="3775.A0A1Q3BTI5"/>
<dbReference type="PANTHER" id="PTHR28629">
    <property type="entry name" value="TRIOKINASE/FMN CYCLASE"/>
    <property type="match status" value="1"/>
</dbReference>
<dbReference type="InterPro" id="IPR050861">
    <property type="entry name" value="Dihydroxyacetone_Kinase"/>
</dbReference>
<protein>
    <submittedName>
        <fullName evidence="1">Uncharacterized protein</fullName>
    </submittedName>
</protein>
<feature type="non-terminal residue" evidence="1">
    <location>
        <position position="1"/>
    </location>
</feature>
<dbReference type="GO" id="GO:0019563">
    <property type="term" value="P:glycerol catabolic process"/>
    <property type="evidence" value="ECO:0007669"/>
    <property type="project" value="TreeGrafter"/>
</dbReference>
<dbReference type="EMBL" id="BDDD01000900">
    <property type="protein sequence ID" value="GAV71264.1"/>
    <property type="molecule type" value="Genomic_DNA"/>
</dbReference>
<reference evidence="2" key="1">
    <citation type="submission" date="2016-04" db="EMBL/GenBank/DDBJ databases">
        <title>Cephalotus genome sequencing.</title>
        <authorList>
            <person name="Fukushima K."/>
            <person name="Hasebe M."/>
            <person name="Fang X."/>
        </authorList>
    </citation>
    <scope>NUCLEOTIDE SEQUENCE [LARGE SCALE GENOMIC DNA]</scope>
    <source>
        <strain evidence="2">cv. St1</strain>
    </source>
</reference>